<accession>A0A1T5DHH9</accession>
<dbReference type="Gene3D" id="3.90.245.10">
    <property type="entry name" value="Ribonucleoside hydrolase-like"/>
    <property type="match status" value="1"/>
</dbReference>
<reference evidence="4" key="1">
    <citation type="submission" date="2017-02" db="EMBL/GenBank/DDBJ databases">
        <authorList>
            <person name="Varghese N."/>
            <person name="Submissions S."/>
        </authorList>
    </citation>
    <scope>NUCLEOTIDE SEQUENCE [LARGE SCALE GENOMIC DNA]</scope>
    <source>
        <strain evidence="4">DSM 22270</strain>
    </source>
</reference>
<keyword evidence="4" id="KW-1185">Reference proteome</keyword>
<evidence type="ECO:0000259" key="1">
    <source>
        <dbReference type="Pfam" id="PF07632"/>
    </source>
</evidence>
<organism evidence="3 4">
    <name type="scientific">Dyadobacter psychrophilus</name>
    <dbReference type="NCBI Taxonomy" id="651661"/>
    <lineage>
        <taxon>Bacteria</taxon>
        <taxon>Pseudomonadati</taxon>
        <taxon>Bacteroidota</taxon>
        <taxon>Cytophagia</taxon>
        <taxon>Cytophagales</taxon>
        <taxon>Spirosomataceae</taxon>
        <taxon>Dyadobacter</taxon>
    </lineage>
</organism>
<dbReference type="InterPro" id="IPR013783">
    <property type="entry name" value="Ig-like_fold"/>
</dbReference>
<name>A0A1T5DHH9_9BACT</name>
<dbReference type="Pfam" id="PF07632">
    <property type="entry name" value="Sde182_NH-like"/>
    <property type="match status" value="1"/>
</dbReference>
<evidence type="ECO:0000259" key="2">
    <source>
        <dbReference type="Pfam" id="PF16586"/>
    </source>
</evidence>
<sequence>MLLLANHSLSLNQKTMFIQYLTKEASSRFGIILLIMALTLSNFCAKAQQKPRIFISTDIGGTDPDDFQSMIHLLMYADLFQIEGLVSTSFQTGRKKDILDMIDLYEKDLPKLLKHKKGFPEPASLRNVCKQGATAWAPYAGLRKSTEGSEWLISCAKKSIDQPLWVLVWGGIEDVAQALHDAPEIKDKIRVYWIGGPNKKWGVNAYDYIAENHPDLWMIECNATYRGWFMDSESPKDITAEAYYPNYIKGRGEMGKDFIKYYKGHIKMGDTPSLAYVMHGEPENPAGESWGGTFTPITRSSKTIFTGNSTAADTVATYGVIEWRFDGPALNVPADSTVFTLSIGGQQWPGYYIGNGKYAVRYSPKQVEVGEYVTISSIEQLNGQKGKYVSTAPWPGKPKPNDYKLGRHWYGDLPNPELFLSQQQGAKTVSKFRKEFLMDWAKRWAWLERD</sequence>
<gene>
    <name evidence="3" type="ORF">SAMN05660293_01617</name>
</gene>
<dbReference type="InterPro" id="IPR032260">
    <property type="entry name" value="DUF5060"/>
</dbReference>
<dbReference type="Pfam" id="PF16586">
    <property type="entry name" value="DUF5060"/>
    <property type="match status" value="1"/>
</dbReference>
<feature type="domain" description="DUF5060" evidence="2">
    <location>
        <begin position="314"/>
        <end position="376"/>
    </location>
</feature>
<feature type="domain" description="Cellulose-binding Sde182 nucleoside hydrolase-like" evidence="1">
    <location>
        <begin position="52"/>
        <end position="294"/>
    </location>
</feature>
<dbReference type="Gene3D" id="2.60.40.10">
    <property type="entry name" value="Immunoglobulins"/>
    <property type="match status" value="1"/>
</dbReference>
<dbReference type="InterPro" id="IPR011483">
    <property type="entry name" value="Sde182_NH-like"/>
</dbReference>
<dbReference type="GO" id="GO:0016799">
    <property type="term" value="F:hydrolase activity, hydrolyzing N-glycosyl compounds"/>
    <property type="evidence" value="ECO:0007669"/>
    <property type="project" value="InterPro"/>
</dbReference>
<evidence type="ECO:0000313" key="3">
    <source>
        <dbReference type="EMBL" id="SKB71185.1"/>
    </source>
</evidence>
<proteinExistence type="predicted"/>
<evidence type="ECO:0000313" key="4">
    <source>
        <dbReference type="Proteomes" id="UP000190897"/>
    </source>
</evidence>
<dbReference type="SUPFAM" id="SSF53590">
    <property type="entry name" value="Nucleoside hydrolase"/>
    <property type="match status" value="1"/>
</dbReference>
<dbReference type="EMBL" id="FUZA01000002">
    <property type="protein sequence ID" value="SKB71185.1"/>
    <property type="molecule type" value="Genomic_DNA"/>
</dbReference>
<protein>
    <submittedName>
        <fullName evidence="3">Uncharacterized protein</fullName>
    </submittedName>
</protein>
<dbReference type="Proteomes" id="UP000190897">
    <property type="component" value="Unassembled WGS sequence"/>
</dbReference>
<dbReference type="AlphaFoldDB" id="A0A1T5DHH9"/>
<dbReference type="STRING" id="651661.SAMN05660293_01617"/>
<dbReference type="InterPro" id="IPR036452">
    <property type="entry name" value="Ribo_hydro-like"/>
</dbReference>